<protein>
    <submittedName>
        <fullName evidence="1">Uncharacterized protein</fullName>
    </submittedName>
</protein>
<reference evidence="2" key="1">
    <citation type="journal article" date="2015" name="BMC Genomics">
        <title>Draft genome of a commonly misdiagnosed multidrug resistant pathogen Candida auris.</title>
        <authorList>
            <person name="Chatterjee S."/>
            <person name="Alampalli S.V."/>
            <person name="Nageshan R.K."/>
            <person name="Chettiar S.T."/>
            <person name="Joshi S."/>
            <person name="Tatu U.S."/>
        </authorList>
    </citation>
    <scope>NUCLEOTIDE SEQUENCE [LARGE SCALE GENOMIC DNA]</scope>
    <source>
        <strain evidence="2">6684</strain>
    </source>
</reference>
<dbReference type="EMBL" id="LGST01000001">
    <property type="protein sequence ID" value="KNE02851.1"/>
    <property type="molecule type" value="Genomic_DNA"/>
</dbReference>
<proteinExistence type="predicted"/>
<name>A0A0L0P9T3_CANAR</name>
<sequence>MKGEGGLVGKRKREGGFLFFFWKRVQKNLKGFSMDML</sequence>
<dbReference type="AlphaFoldDB" id="A0A0L0P9T3"/>
<evidence type="ECO:0000313" key="2">
    <source>
        <dbReference type="Proteomes" id="UP000037122"/>
    </source>
</evidence>
<comment type="caution">
    <text evidence="1">The sequence shown here is derived from an EMBL/GenBank/DDBJ whole genome shotgun (WGS) entry which is preliminary data.</text>
</comment>
<dbReference type="Proteomes" id="UP000037122">
    <property type="component" value="Unassembled WGS sequence"/>
</dbReference>
<gene>
    <name evidence="1" type="ORF">QG37_00012</name>
</gene>
<dbReference type="VEuPathDB" id="FungiDB:QG37_00012"/>
<accession>A0A0L0P9T3</accession>
<evidence type="ECO:0000313" key="1">
    <source>
        <dbReference type="EMBL" id="KNE02851.1"/>
    </source>
</evidence>
<organism evidence="1 2">
    <name type="scientific">Candidozyma auris</name>
    <name type="common">Yeast</name>
    <name type="synonym">Candida auris</name>
    <dbReference type="NCBI Taxonomy" id="498019"/>
    <lineage>
        <taxon>Eukaryota</taxon>
        <taxon>Fungi</taxon>
        <taxon>Dikarya</taxon>
        <taxon>Ascomycota</taxon>
        <taxon>Saccharomycotina</taxon>
        <taxon>Pichiomycetes</taxon>
        <taxon>Metschnikowiaceae</taxon>
        <taxon>Candidozyma</taxon>
    </lineage>
</organism>